<gene>
    <name evidence="2" type="ORF">C8A03DRAFT_35210</name>
</gene>
<keyword evidence="3" id="KW-1185">Reference proteome</keyword>
<name>A0AAN7C7G9_9PEZI</name>
<evidence type="ECO:0000256" key="1">
    <source>
        <dbReference type="SAM" id="MobiDB-lite"/>
    </source>
</evidence>
<dbReference type="Proteomes" id="UP001303760">
    <property type="component" value="Unassembled WGS sequence"/>
</dbReference>
<feature type="region of interest" description="Disordered" evidence="1">
    <location>
        <begin position="240"/>
        <end position="283"/>
    </location>
</feature>
<organism evidence="2 3">
    <name type="scientific">Achaetomium macrosporum</name>
    <dbReference type="NCBI Taxonomy" id="79813"/>
    <lineage>
        <taxon>Eukaryota</taxon>
        <taxon>Fungi</taxon>
        <taxon>Dikarya</taxon>
        <taxon>Ascomycota</taxon>
        <taxon>Pezizomycotina</taxon>
        <taxon>Sordariomycetes</taxon>
        <taxon>Sordariomycetidae</taxon>
        <taxon>Sordariales</taxon>
        <taxon>Chaetomiaceae</taxon>
        <taxon>Achaetomium</taxon>
    </lineage>
</organism>
<comment type="caution">
    <text evidence="2">The sequence shown here is derived from an EMBL/GenBank/DDBJ whole genome shotgun (WGS) entry which is preliminary data.</text>
</comment>
<protein>
    <submittedName>
        <fullName evidence="2">Uncharacterized protein</fullName>
    </submittedName>
</protein>
<reference evidence="2" key="2">
    <citation type="submission" date="2023-05" db="EMBL/GenBank/DDBJ databases">
        <authorList>
            <consortium name="Lawrence Berkeley National Laboratory"/>
            <person name="Steindorff A."/>
            <person name="Hensen N."/>
            <person name="Bonometti L."/>
            <person name="Westerberg I."/>
            <person name="Brannstrom I.O."/>
            <person name="Guillou S."/>
            <person name="Cros-Aarteil S."/>
            <person name="Calhoun S."/>
            <person name="Haridas S."/>
            <person name="Kuo A."/>
            <person name="Mondo S."/>
            <person name="Pangilinan J."/>
            <person name="Riley R."/>
            <person name="Labutti K."/>
            <person name="Andreopoulos B."/>
            <person name="Lipzen A."/>
            <person name="Chen C."/>
            <person name="Yanf M."/>
            <person name="Daum C."/>
            <person name="Ng V."/>
            <person name="Clum A."/>
            <person name="Ohm R."/>
            <person name="Martin F."/>
            <person name="Silar P."/>
            <person name="Natvig D."/>
            <person name="Lalanne C."/>
            <person name="Gautier V."/>
            <person name="Ament-Velasquez S.L."/>
            <person name="Kruys A."/>
            <person name="Hutchinson M.I."/>
            <person name="Powell A.J."/>
            <person name="Barry K."/>
            <person name="Miller A.N."/>
            <person name="Grigoriev I.V."/>
            <person name="Debuchy R."/>
            <person name="Gladieux P."/>
            <person name="Thoren M.H."/>
            <person name="Johannesson H."/>
        </authorList>
    </citation>
    <scope>NUCLEOTIDE SEQUENCE</scope>
    <source>
        <strain evidence="2">CBS 532.94</strain>
    </source>
</reference>
<dbReference type="AlphaFoldDB" id="A0AAN7C7G9"/>
<dbReference type="EMBL" id="MU860168">
    <property type="protein sequence ID" value="KAK4236863.1"/>
    <property type="molecule type" value="Genomic_DNA"/>
</dbReference>
<evidence type="ECO:0000313" key="3">
    <source>
        <dbReference type="Proteomes" id="UP001303760"/>
    </source>
</evidence>
<accession>A0AAN7C7G9</accession>
<evidence type="ECO:0000313" key="2">
    <source>
        <dbReference type="EMBL" id="KAK4236863.1"/>
    </source>
</evidence>
<sequence>MSQLKDIEAKLRTSEDRARRLEEKYHIRKTHLNSAIQEQQDLYTRSKKHRGEAIEQGRAMERLQTTEAETTVRKAEAIREQMMEKARQAIAHSKSEALERKNWKLSSSAESLVFLKKPPSRLAATTQIIAFSVASSSITALPAIQQDHYWFFNHRFVRHCLLQRSSIYHCFNGETLRSAWRTALSRRFRSREVMAPTIKDIDSVTGSDSLDAKIQRILIRLRDEVDADTSTLGGFPDIEILPEITGENARPKTMRKRQPPRDQDEPSEPQNKRRRTGNKERRS</sequence>
<reference evidence="2" key="1">
    <citation type="journal article" date="2023" name="Mol. Phylogenet. Evol.">
        <title>Genome-scale phylogeny and comparative genomics of the fungal order Sordariales.</title>
        <authorList>
            <person name="Hensen N."/>
            <person name="Bonometti L."/>
            <person name="Westerberg I."/>
            <person name="Brannstrom I.O."/>
            <person name="Guillou S."/>
            <person name="Cros-Aarteil S."/>
            <person name="Calhoun S."/>
            <person name="Haridas S."/>
            <person name="Kuo A."/>
            <person name="Mondo S."/>
            <person name="Pangilinan J."/>
            <person name="Riley R."/>
            <person name="LaButti K."/>
            <person name="Andreopoulos B."/>
            <person name="Lipzen A."/>
            <person name="Chen C."/>
            <person name="Yan M."/>
            <person name="Daum C."/>
            <person name="Ng V."/>
            <person name="Clum A."/>
            <person name="Steindorff A."/>
            <person name="Ohm R.A."/>
            <person name="Martin F."/>
            <person name="Silar P."/>
            <person name="Natvig D.O."/>
            <person name="Lalanne C."/>
            <person name="Gautier V."/>
            <person name="Ament-Velasquez S.L."/>
            <person name="Kruys A."/>
            <person name="Hutchinson M.I."/>
            <person name="Powell A.J."/>
            <person name="Barry K."/>
            <person name="Miller A.N."/>
            <person name="Grigoriev I.V."/>
            <person name="Debuchy R."/>
            <person name="Gladieux P."/>
            <person name="Hiltunen Thoren M."/>
            <person name="Johannesson H."/>
        </authorList>
    </citation>
    <scope>NUCLEOTIDE SEQUENCE</scope>
    <source>
        <strain evidence="2">CBS 532.94</strain>
    </source>
</reference>
<proteinExistence type="predicted"/>